<dbReference type="GO" id="GO:0045892">
    <property type="term" value="P:negative regulation of DNA-templated transcription"/>
    <property type="evidence" value="ECO:0007669"/>
    <property type="project" value="InterPro"/>
</dbReference>
<dbReference type="RefSeq" id="WP_126194716.1">
    <property type="nucleotide sequence ID" value="NZ_CP085954.1"/>
</dbReference>
<gene>
    <name evidence="7" type="primary">tetR_1</name>
    <name evidence="7" type="ORF">NCTC10741_00408</name>
</gene>
<evidence type="ECO:0000256" key="1">
    <source>
        <dbReference type="ARBA" id="ARBA00022491"/>
    </source>
</evidence>
<dbReference type="SUPFAM" id="SSF46689">
    <property type="entry name" value="Homeodomain-like"/>
    <property type="match status" value="1"/>
</dbReference>
<evidence type="ECO:0000256" key="4">
    <source>
        <dbReference type="ARBA" id="ARBA00023163"/>
    </source>
</evidence>
<accession>A0A3P8KMX6</accession>
<dbReference type="InterPro" id="IPR050109">
    <property type="entry name" value="HTH-type_TetR-like_transc_reg"/>
</dbReference>
<dbReference type="InterPro" id="IPR004111">
    <property type="entry name" value="Repressor_TetR_C"/>
</dbReference>
<evidence type="ECO:0000313" key="7">
    <source>
        <dbReference type="EMBL" id="VDR37307.1"/>
    </source>
</evidence>
<dbReference type="PANTHER" id="PTHR30055">
    <property type="entry name" value="HTH-TYPE TRANSCRIPTIONAL REGULATOR RUTR"/>
    <property type="match status" value="1"/>
</dbReference>
<dbReference type="Gene3D" id="1.10.357.10">
    <property type="entry name" value="Tetracycline Repressor, domain 2"/>
    <property type="match status" value="1"/>
</dbReference>
<dbReference type="InterPro" id="IPR036271">
    <property type="entry name" value="Tet_transcr_reg_TetR-rel_C_sf"/>
</dbReference>
<keyword evidence="1" id="KW-0678">Repressor</keyword>
<dbReference type="InterPro" id="IPR001647">
    <property type="entry name" value="HTH_TetR"/>
</dbReference>
<dbReference type="OrthoDB" id="329481at2"/>
<reference evidence="7 8" key="1">
    <citation type="submission" date="2018-12" db="EMBL/GenBank/DDBJ databases">
        <authorList>
            <consortium name="Pathogen Informatics"/>
        </authorList>
    </citation>
    <scope>NUCLEOTIDE SEQUENCE [LARGE SCALE GENOMIC DNA]</scope>
    <source>
        <strain evidence="7 8">NCTC10741</strain>
    </source>
</reference>
<dbReference type="Gene3D" id="1.10.10.60">
    <property type="entry name" value="Homeodomain-like"/>
    <property type="match status" value="1"/>
</dbReference>
<keyword evidence="2" id="KW-0805">Transcription regulation</keyword>
<feature type="domain" description="HTH tetR-type" evidence="6">
    <location>
        <begin position="7"/>
        <end position="67"/>
    </location>
</feature>
<evidence type="ECO:0000313" key="8">
    <source>
        <dbReference type="Proteomes" id="UP000271626"/>
    </source>
</evidence>
<dbReference type="GO" id="GO:0003700">
    <property type="term" value="F:DNA-binding transcription factor activity"/>
    <property type="evidence" value="ECO:0007669"/>
    <property type="project" value="TreeGrafter"/>
</dbReference>
<protein>
    <submittedName>
        <fullName evidence="7">Tetracycline repressor protein class E</fullName>
    </submittedName>
</protein>
<dbReference type="InterPro" id="IPR003012">
    <property type="entry name" value="Tet_transcr_reg_TetR"/>
</dbReference>
<dbReference type="Proteomes" id="UP000271626">
    <property type="component" value="Chromosome"/>
</dbReference>
<evidence type="ECO:0000256" key="5">
    <source>
        <dbReference type="PROSITE-ProRule" id="PRU00335"/>
    </source>
</evidence>
<proteinExistence type="predicted"/>
<dbReference type="InterPro" id="IPR009057">
    <property type="entry name" value="Homeodomain-like_sf"/>
</dbReference>
<keyword evidence="3 5" id="KW-0238">DNA-binding</keyword>
<feature type="DNA-binding region" description="H-T-H motif" evidence="5">
    <location>
        <begin position="30"/>
        <end position="49"/>
    </location>
</feature>
<dbReference type="GO" id="GO:0046677">
    <property type="term" value="P:response to antibiotic"/>
    <property type="evidence" value="ECO:0007669"/>
    <property type="project" value="InterPro"/>
</dbReference>
<sequence>MNETRQPLSRGRVVAAAVGLADGSGLSAATMRAVAGTLDVEAMSLYNHVRNREDLLDGMVDAVFAEIPVPADPAAWRDALREVAHQTRAALQRHPWAIGMLDSRVTPGPATLRRHDAVLGLLLEAGFSASEAVRAVAVLDSYVYGSALTEKSLPVSGDRTVAEAAADLVSTVSESDYPHLVEVARARARDRSEDSYDAEFGFGLDLILDGLHPGSPS</sequence>
<evidence type="ECO:0000256" key="2">
    <source>
        <dbReference type="ARBA" id="ARBA00023015"/>
    </source>
</evidence>
<dbReference type="GO" id="GO:0000976">
    <property type="term" value="F:transcription cis-regulatory region binding"/>
    <property type="evidence" value="ECO:0007669"/>
    <property type="project" value="TreeGrafter"/>
</dbReference>
<name>A0A3P8KMX6_TSUPA</name>
<dbReference type="AlphaFoldDB" id="A0A3P8KMX6"/>
<dbReference type="Pfam" id="PF02909">
    <property type="entry name" value="TetR_C_1"/>
    <property type="match status" value="1"/>
</dbReference>
<evidence type="ECO:0000256" key="3">
    <source>
        <dbReference type="ARBA" id="ARBA00023125"/>
    </source>
</evidence>
<dbReference type="EMBL" id="LR131273">
    <property type="protein sequence ID" value="VDR37307.1"/>
    <property type="molecule type" value="Genomic_DNA"/>
</dbReference>
<dbReference type="PROSITE" id="PS50977">
    <property type="entry name" value="HTH_TETR_2"/>
    <property type="match status" value="1"/>
</dbReference>
<dbReference type="SUPFAM" id="SSF48498">
    <property type="entry name" value="Tetracyclin repressor-like, C-terminal domain"/>
    <property type="match status" value="1"/>
</dbReference>
<keyword evidence="4" id="KW-0804">Transcription</keyword>
<organism evidence="7 8">
    <name type="scientific">Tsukamurella paurometabola</name>
    <name type="common">Corynebacterium paurometabolum</name>
    <dbReference type="NCBI Taxonomy" id="2061"/>
    <lineage>
        <taxon>Bacteria</taxon>
        <taxon>Bacillati</taxon>
        <taxon>Actinomycetota</taxon>
        <taxon>Actinomycetes</taxon>
        <taxon>Mycobacteriales</taxon>
        <taxon>Tsukamurellaceae</taxon>
        <taxon>Tsukamurella</taxon>
    </lineage>
</organism>
<dbReference type="PANTHER" id="PTHR30055:SF151">
    <property type="entry name" value="TRANSCRIPTIONAL REGULATORY PROTEIN"/>
    <property type="match status" value="1"/>
</dbReference>
<evidence type="ECO:0000259" key="6">
    <source>
        <dbReference type="PROSITE" id="PS50977"/>
    </source>
</evidence>
<dbReference type="PRINTS" id="PR00400">
    <property type="entry name" value="TETREPRESSOR"/>
</dbReference>